<dbReference type="GO" id="GO:0030246">
    <property type="term" value="F:carbohydrate binding"/>
    <property type="evidence" value="ECO:0007669"/>
    <property type="project" value="UniProtKB-KW"/>
</dbReference>
<evidence type="ECO:0000256" key="1">
    <source>
        <dbReference type="ARBA" id="ARBA00006568"/>
    </source>
</evidence>
<reference evidence="4 5" key="1">
    <citation type="submission" date="2024-01" db="EMBL/GenBank/DDBJ databases">
        <authorList>
            <person name="Waweru B."/>
        </authorList>
    </citation>
    <scope>NUCLEOTIDE SEQUENCE [LARGE SCALE GENOMIC DNA]</scope>
</reference>
<feature type="domain" description="Jacalin-type lectin" evidence="3">
    <location>
        <begin position="8"/>
        <end position="156"/>
    </location>
</feature>
<dbReference type="AlphaFoldDB" id="A0AAV1R1U1"/>
<evidence type="ECO:0000259" key="3">
    <source>
        <dbReference type="PROSITE" id="PS51752"/>
    </source>
</evidence>
<comment type="similarity">
    <text evidence="1">Belongs to the jacalin lectin family.</text>
</comment>
<accession>A0AAV1R1U1</accession>
<dbReference type="InterPro" id="IPR001229">
    <property type="entry name" value="Jacalin-like_lectin_dom"/>
</dbReference>
<evidence type="ECO:0000256" key="2">
    <source>
        <dbReference type="ARBA" id="ARBA00022734"/>
    </source>
</evidence>
<gene>
    <name evidence="4" type="ORF">DCAF_LOCUS4049</name>
</gene>
<dbReference type="EMBL" id="CAWUPB010000851">
    <property type="protein sequence ID" value="CAK7326349.1"/>
    <property type="molecule type" value="Genomic_DNA"/>
</dbReference>
<keyword evidence="2" id="KW-0430">Lectin</keyword>
<dbReference type="InterPro" id="IPR036404">
    <property type="entry name" value="Jacalin-like_lectin_dom_sf"/>
</dbReference>
<protein>
    <recommendedName>
        <fullName evidence="3">Jacalin-type lectin domain-containing protein</fullName>
    </recommendedName>
</protein>
<dbReference type="Gene3D" id="2.100.10.30">
    <property type="entry name" value="Jacalin-like lectin domain"/>
    <property type="match status" value="1"/>
</dbReference>
<comment type="caution">
    <text evidence="4">The sequence shown here is derived from an EMBL/GenBank/DDBJ whole genome shotgun (WGS) entry which is preliminary data.</text>
</comment>
<dbReference type="PANTHER" id="PTHR47293">
    <property type="entry name" value="JACALIN-RELATED LECTIN 3"/>
    <property type="match status" value="1"/>
</dbReference>
<evidence type="ECO:0000313" key="4">
    <source>
        <dbReference type="EMBL" id="CAK7326349.1"/>
    </source>
</evidence>
<name>A0AAV1R1U1_9ROSI</name>
<keyword evidence="5" id="KW-1185">Reference proteome</keyword>
<organism evidence="4 5">
    <name type="scientific">Dovyalis caffra</name>
    <dbReference type="NCBI Taxonomy" id="77055"/>
    <lineage>
        <taxon>Eukaryota</taxon>
        <taxon>Viridiplantae</taxon>
        <taxon>Streptophyta</taxon>
        <taxon>Embryophyta</taxon>
        <taxon>Tracheophyta</taxon>
        <taxon>Spermatophyta</taxon>
        <taxon>Magnoliopsida</taxon>
        <taxon>eudicotyledons</taxon>
        <taxon>Gunneridae</taxon>
        <taxon>Pentapetalae</taxon>
        <taxon>rosids</taxon>
        <taxon>fabids</taxon>
        <taxon>Malpighiales</taxon>
        <taxon>Salicaceae</taxon>
        <taxon>Flacourtieae</taxon>
        <taxon>Dovyalis</taxon>
    </lineage>
</organism>
<evidence type="ECO:0000313" key="5">
    <source>
        <dbReference type="Proteomes" id="UP001314170"/>
    </source>
</evidence>
<sequence length="161" mass="18580">MIKLQVGTKDLRPYWNQTELSVQEFDWDHKGCTDISHIYISHDNYIRFIQLQYVEENGELSKLSPSPRKNSYGWKFNVQIKLDYPREVLKGISGYWKSNVTSLTFTTNRRTYGPFGCKREDSTEFDLQTGDEPLFAGLHGSFDSLGLKTIGIYVNPEQASP</sequence>
<dbReference type="Pfam" id="PF01419">
    <property type="entry name" value="Jacalin"/>
    <property type="match status" value="1"/>
</dbReference>
<dbReference type="PROSITE" id="PS51752">
    <property type="entry name" value="JACALIN_LECTIN"/>
    <property type="match status" value="1"/>
</dbReference>
<dbReference type="SUPFAM" id="SSF51101">
    <property type="entry name" value="Mannose-binding lectins"/>
    <property type="match status" value="1"/>
</dbReference>
<dbReference type="Proteomes" id="UP001314170">
    <property type="component" value="Unassembled WGS sequence"/>
</dbReference>
<dbReference type="SMART" id="SM00915">
    <property type="entry name" value="Jacalin"/>
    <property type="match status" value="1"/>
</dbReference>
<dbReference type="PANTHER" id="PTHR47293:SF70">
    <property type="entry name" value="JACALIN-RELATED LECTIN 24-RELATED"/>
    <property type="match status" value="1"/>
</dbReference>
<proteinExistence type="inferred from homology"/>